<dbReference type="EMBL" id="CABFNQ020000690">
    <property type="protein sequence ID" value="CAH0023281.1"/>
    <property type="molecule type" value="Genomic_DNA"/>
</dbReference>
<feature type="region of interest" description="Disordered" evidence="1">
    <location>
        <begin position="1"/>
        <end position="50"/>
    </location>
</feature>
<dbReference type="AlphaFoldDB" id="A0A9N9VHM9"/>
<protein>
    <submittedName>
        <fullName evidence="2">Uncharacterized protein</fullName>
    </submittedName>
</protein>
<keyword evidence="3" id="KW-1185">Reference proteome</keyword>
<reference evidence="2" key="1">
    <citation type="submission" date="2021-10" db="EMBL/GenBank/DDBJ databases">
        <authorList>
            <person name="Piombo E."/>
        </authorList>
    </citation>
    <scope>NUCLEOTIDE SEQUENCE</scope>
</reference>
<evidence type="ECO:0000313" key="2">
    <source>
        <dbReference type="EMBL" id="CAH0023281.1"/>
    </source>
</evidence>
<accession>A0A9N9VHM9</accession>
<proteinExistence type="predicted"/>
<name>A0A9N9VHM9_9HYPO</name>
<feature type="compositionally biased region" description="Low complexity" evidence="1">
    <location>
        <begin position="12"/>
        <end position="29"/>
    </location>
</feature>
<comment type="caution">
    <text evidence="2">The sequence shown here is derived from an EMBL/GenBank/DDBJ whole genome shotgun (WGS) entry which is preliminary data.</text>
</comment>
<dbReference type="Proteomes" id="UP000696573">
    <property type="component" value="Unassembled WGS sequence"/>
</dbReference>
<evidence type="ECO:0000256" key="1">
    <source>
        <dbReference type="SAM" id="MobiDB-lite"/>
    </source>
</evidence>
<sequence length="96" mass="10252">MVKAHCFLSDQRTGSRTRSGAGRSSTSGTKTPAEEKLDQSVAEEELDQTPAEEKLKPFASHGLVGLQCGSMTSIAGMFMSHILGSRVCVIMEATFT</sequence>
<organism evidence="2 3">
    <name type="scientific">Clonostachys rhizophaga</name>
    <dbReference type="NCBI Taxonomy" id="160324"/>
    <lineage>
        <taxon>Eukaryota</taxon>
        <taxon>Fungi</taxon>
        <taxon>Dikarya</taxon>
        <taxon>Ascomycota</taxon>
        <taxon>Pezizomycotina</taxon>
        <taxon>Sordariomycetes</taxon>
        <taxon>Hypocreomycetidae</taxon>
        <taxon>Hypocreales</taxon>
        <taxon>Bionectriaceae</taxon>
        <taxon>Clonostachys</taxon>
    </lineage>
</organism>
<gene>
    <name evidence="2" type="ORF">CRHIZ90672A_00007735</name>
</gene>
<evidence type="ECO:0000313" key="3">
    <source>
        <dbReference type="Proteomes" id="UP000696573"/>
    </source>
</evidence>